<organism evidence="1 2">
    <name type="scientific">Pseudodesulfovibrio karagichevae</name>
    <dbReference type="NCBI Taxonomy" id="3239305"/>
    <lineage>
        <taxon>Bacteria</taxon>
        <taxon>Pseudomonadati</taxon>
        <taxon>Thermodesulfobacteriota</taxon>
        <taxon>Desulfovibrionia</taxon>
        <taxon>Desulfovibrionales</taxon>
        <taxon>Desulfovibrionaceae</taxon>
    </lineage>
</organism>
<gene>
    <name evidence="1" type="ORF">AB6M95_08365</name>
</gene>
<proteinExistence type="predicted"/>
<comment type="caution">
    <text evidence="1">The sequence shown here is derived from an EMBL/GenBank/DDBJ whole genome shotgun (WGS) entry which is preliminary data.</text>
</comment>
<evidence type="ECO:0000313" key="1">
    <source>
        <dbReference type="EMBL" id="MEZ7196757.1"/>
    </source>
</evidence>
<protein>
    <submittedName>
        <fullName evidence="1">Uncharacterized protein</fullName>
    </submittedName>
</protein>
<evidence type="ECO:0000313" key="2">
    <source>
        <dbReference type="Proteomes" id="UP001568698"/>
    </source>
</evidence>
<accession>A0ABV4K1C2</accession>
<dbReference type="EMBL" id="JBGLYH010000018">
    <property type="protein sequence ID" value="MEZ7196757.1"/>
    <property type="molecule type" value="Genomic_DNA"/>
</dbReference>
<dbReference type="RefSeq" id="WP_371386278.1">
    <property type="nucleotide sequence ID" value="NZ_JBGLYH010000018.1"/>
</dbReference>
<keyword evidence="2" id="KW-1185">Reference proteome</keyword>
<sequence length="163" mass="17912">MSENTHPHTTAALAKRRAELIADNQAMRERIRLNDGYIKSLNTAIGLMDPGFDPGTVLPKRQYTRKFDRGELKSLIIQTLKAAEGGPLSTRAITDQVMGRKGMTDDCRTEVRRALLHYDVVEKVDGDPDDHMEYWALVGYAAAAKPAGSSSVATAGLTLVRDQ</sequence>
<name>A0ABV4K1C2_9BACT</name>
<dbReference type="Proteomes" id="UP001568698">
    <property type="component" value="Unassembled WGS sequence"/>
</dbReference>
<reference evidence="1 2" key="1">
    <citation type="submission" date="2024-08" db="EMBL/GenBank/DDBJ databases">
        <title>Sulfate-reducing bacteria isolated from formation water of the oil field in Kazakhstan and description of Pseudodesulfovibrio sp.</title>
        <authorList>
            <person name="Bidzhieva S.K."/>
            <person name="Tourova T.P."/>
            <person name="Grouzdev D.S."/>
            <person name="Beletsky A.V."/>
            <person name="Sokolova D.S."/>
            <person name="Samigullina S.R."/>
            <person name="Poltaraus A.B."/>
            <person name="Avtukh A.N."/>
            <person name="Tereshina V.M."/>
            <person name="Zhaparov N.S."/>
            <person name="Mardanov A.V."/>
            <person name="Nazina T.N."/>
        </authorList>
    </citation>
    <scope>NUCLEOTIDE SEQUENCE [LARGE SCALE GENOMIC DNA]</scope>
    <source>
        <strain evidence="1 2">9FUS</strain>
    </source>
</reference>